<gene>
    <name evidence="2" type="ORF">DLM75_14910</name>
</gene>
<evidence type="ECO:0000313" key="3">
    <source>
        <dbReference type="Proteomes" id="UP000265798"/>
    </source>
</evidence>
<protein>
    <recommendedName>
        <fullName evidence="4">Lipoprotein</fullName>
    </recommendedName>
</protein>
<organism evidence="2 3">
    <name type="scientific">Leptospira stimsonii</name>
    <dbReference type="NCBI Taxonomy" id="2202203"/>
    <lineage>
        <taxon>Bacteria</taxon>
        <taxon>Pseudomonadati</taxon>
        <taxon>Spirochaetota</taxon>
        <taxon>Spirochaetia</taxon>
        <taxon>Leptospirales</taxon>
        <taxon>Leptospiraceae</taxon>
        <taxon>Leptospira</taxon>
    </lineage>
</organism>
<feature type="chain" id="PRO_5017185872" description="Lipoprotein" evidence="1">
    <location>
        <begin position="26"/>
        <end position="215"/>
    </location>
</feature>
<name>A0A396Z4S6_9LEPT</name>
<dbReference type="OrthoDB" id="341481at2"/>
<evidence type="ECO:0000256" key="1">
    <source>
        <dbReference type="SAM" id="SignalP"/>
    </source>
</evidence>
<accession>A0A396Z4S6</accession>
<evidence type="ECO:0000313" key="2">
    <source>
        <dbReference type="EMBL" id="RHX89143.1"/>
    </source>
</evidence>
<reference evidence="3" key="1">
    <citation type="submission" date="2018-05" db="EMBL/GenBank/DDBJ databases">
        <title>Leptospira yasudae sp. nov. and Leptospira stimsonii sp. nov., two pathogenic species of the genus Leptospira isolated from environmental sources.</title>
        <authorList>
            <person name="Casanovas-Massana A."/>
            <person name="Hamond C."/>
            <person name="Santos L.A."/>
            <person name="Hacker K.P."/>
            <person name="Balassiano I."/>
            <person name="Medeiros M.A."/>
            <person name="Reis M.G."/>
            <person name="Ko A.I."/>
            <person name="Wunder E.A."/>
        </authorList>
    </citation>
    <scope>NUCLEOTIDE SEQUENCE [LARGE SCALE GENOMIC DNA]</scope>
    <source>
        <strain evidence="3">Yale</strain>
    </source>
</reference>
<proteinExistence type="predicted"/>
<keyword evidence="1" id="KW-0732">Signal</keyword>
<dbReference type="AlphaFoldDB" id="A0A396Z4S6"/>
<dbReference type="RefSeq" id="WP_118969308.1">
    <property type="nucleotide sequence ID" value="NZ_QHCT01000004.1"/>
</dbReference>
<feature type="signal peptide" evidence="1">
    <location>
        <begin position="1"/>
        <end position="25"/>
    </location>
</feature>
<dbReference type="Proteomes" id="UP000265798">
    <property type="component" value="Unassembled WGS sequence"/>
</dbReference>
<dbReference type="EMBL" id="QHCT01000004">
    <property type="protein sequence ID" value="RHX89143.1"/>
    <property type="molecule type" value="Genomic_DNA"/>
</dbReference>
<evidence type="ECO:0008006" key="4">
    <source>
        <dbReference type="Google" id="ProtNLM"/>
    </source>
</evidence>
<sequence length="215" mass="24102">MESLTLKKFLSCLLLILIFSRCSQSQVDDPIRDNYLTYLFLTTASLPCVSQTYKNPFGFTDPSGDVKAGFLNIPNNEIGHLDLISGNVHENTNDVSFQLELASVPETIDVNLNEDKTSPEYEWNYLFQGENSFKISITHYPDGIPEKISFRNLNVMAWKNQTFIGGCGNLSIQGNVISWLCDKSTIPALGEISLTRSITIESKAKNRNILYSDCN</sequence>
<comment type="caution">
    <text evidence="2">The sequence shown here is derived from an EMBL/GenBank/DDBJ whole genome shotgun (WGS) entry which is preliminary data.</text>
</comment>